<evidence type="ECO:0000313" key="3">
    <source>
        <dbReference type="Proteomes" id="UP000274131"/>
    </source>
</evidence>
<dbReference type="WBParaSite" id="EVEC_0000282301-mRNA-1">
    <property type="protein sequence ID" value="EVEC_0000282301-mRNA-1"/>
    <property type="gene ID" value="EVEC_0000282301"/>
</dbReference>
<accession>A0A0N4UYZ4</accession>
<sequence>MLDSLPPPFIPLPSLNPKQVKKMQKKQKKLLKKIGSMPPPMIPALSTIPPYSRAFSAENLNNHVLDGYAELSAVNKRSWRLRKEQRKSHHFAEVIPQVPPGPPRSTISSNCSNGYTVSEIRGQTSCPSTNLSDHSRITSSNTEHSSSFLRSPSSRHSENSPAVNEKQTASEKSSSNSSRQNSDRRPANETVNKQQPPGRFRRSSADKNSVQENKECINSHEIKTSVQVEKYVPYASKTESDDRYSPQTEKRDQLGSASPNNGSLKQERLTNNGSYSNRYFDSEPLKASSSSGIQRVSDRVGGKRPLSDNDFNEFSVSERTIPIKITPEAKQILERNAQLFSRNSLSGHDESQITVKLKRIKTFNQFCSLYDKIYFKFTMPVSTPSTMDNYEKHQSAILSGTSTSYSIQPPVSSGLQSLKKNPEYGSTISSLTQSSNMKTEVSDIDFSWVNDVENRLDREIAFVKEDYPKHQMPVRYFGVPTPVEQHAATSGPSFHNSTKKTTLITQQGQLCDENDTRRELSQIRSDVRSKAAMFDSEALRNEQRSSEQQQQEFKANMRHRSRSTPRNNDNVYIPQPDYRNYDPISVDTSDDGSRRRYKGLRESENIKESPGQRRIRKPVVIPDGDKMACRPTDQQKYCEWNKISNRIGDFRNEERQRVNQYDASDYYRQNPARRNCEKTWRASVAY</sequence>
<dbReference type="OrthoDB" id="5876442at2759"/>
<name>A0A0N4UYZ4_ENTVE</name>
<feature type="region of interest" description="Disordered" evidence="1">
    <location>
        <begin position="85"/>
        <end position="218"/>
    </location>
</feature>
<feature type="region of interest" description="Disordered" evidence="1">
    <location>
        <begin position="235"/>
        <end position="304"/>
    </location>
</feature>
<reference evidence="2 3" key="2">
    <citation type="submission" date="2018-10" db="EMBL/GenBank/DDBJ databases">
        <authorList>
            <consortium name="Pathogen Informatics"/>
        </authorList>
    </citation>
    <scope>NUCLEOTIDE SEQUENCE [LARGE SCALE GENOMIC DNA]</scope>
</reference>
<feature type="region of interest" description="Disordered" evidence="1">
    <location>
        <begin position="523"/>
        <end position="598"/>
    </location>
</feature>
<proteinExistence type="predicted"/>
<feature type="compositionally biased region" description="Polar residues" evidence="1">
    <location>
        <begin position="255"/>
        <end position="279"/>
    </location>
</feature>
<reference evidence="4" key="1">
    <citation type="submission" date="2017-02" db="UniProtKB">
        <authorList>
            <consortium name="WormBaseParasite"/>
        </authorList>
    </citation>
    <scope>IDENTIFICATION</scope>
</reference>
<dbReference type="Proteomes" id="UP000274131">
    <property type="component" value="Unassembled WGS sequence"/>
</dbReference>
<feature type="compositionally biased region" description="Polar residues" evidence="1">
    <location>
        <begin position="105"/>
        <end position="143"/>
    </location>
</feature>
<feature type="compositionally biased region" description="Polar residues" evidence="1">
    <location>
        <begin position="159"/>
        <end position="172"/>
    </location>
</feature>
<feature type="compositionally biased region" description="Basic and acidic residues" evidence="1">
    <location>
        <begin position="238"/>
        <end position="253"/>
    </location>
</feature>
<evidence type="ECO:0000256" key="1">
    <source>
        <dbReference type="SAM" id="MobiDB-lite"/>
    </source>
</evidence>
<dbReference type="AlphaFoldDB" id="A0A0N4UYZ4"/>
<evidence type="ECO:0000313" key="4">
    <source>
        <dbReference type="WBParaSite" id="EVEC_0000282301-mRNA-1"/>
    </source>
</evidence>
<protein>
    <submittedName>
        <fullName evidence="4">PH domain-containing protein</fullName>
    </submittedName>
</protein>
<dbReference type="EMBL" id="UXUI01007398">
    <property type="protein sequence ID" value="VDD87388.1"/>
    <property type="molecule type" value="Genomic_DNA"/>
</dbReference>
<evidence type="ECO:0000313" key="2">
    <source>
        <dbReference type="EMBL" id="VDD87388.1"/>
    </source>
</evidence>
<keyword evidence="3" id="KW-1185">Reference proteome</keyword>
<gene>
    <name evidence="2" type="ORF">EVEC_LOCUS2531</name>
</gene>
<feature type="compositionally biased region" description="Low complexity" evidence="1">
    <location>
        <begin position="144"/>
        <end position="154"/>
    </location>
</feature>
<organism evidence="4">
    <name type="scientific">Enterobius vermicularis</name>
    <name type="common">Human pinworm</name>
    <dbReference type="NCBI Taxonomy" id="51028"/>
    <lineage>
        <taxon>Eukaryota</taxon>
        <taxon>Metazoa</taxon>
        <taxon>Ecdysozoa</taxon>
        <taxon>Nematoda</taxon>
        <taxon>Chromadorea</taxon>
        <taxon>Rhabditida</taxon>
        <taxon>Spirurina</taxon>
        <taxon>Oxyuridomorpha</taxon>
        <taxon>Oxyuroidea</taxon>
        <taxon>Oxyuridae</taxon>
        <taxon>Enterobius</taxon>
    </lineage>
</organism>